<accession>A0A133KD82</accession>
<protein>
    <recommendedName>
        <fullName evidence="3">DUF1292 domain-containing protein</fullName>
    </recommendedName>
</protein>
<gene>
    <name evidence="1" type="ORF">HMPREF3200_01358</name>
</gene>
<evidence type="ECO:0000313" key="2">
    <source>
        <dbReference type="Proteomes" id="UP000070383"/>
    </source>
</evidence>
<evidence type="ECO:0000313" key="1">
    <source>
        <dbReference type="EMBL" id="KWZ77538.1"/>
    </source>
</evidence>
<dbReference type="Pfam" id="PF06949">
    <property type="entry name" value="DUF1292"/>
    <property type="match status" value="1"/>
</dbReference>
<dbReference type="Proteomes" id="UP000070383">
    <property type="component" value="Unassembled WGS sequence"/>
</dbReference>
<organism evidence="1 2">
    <name type="scientific">Anaerococcus tetradius</name>
    <dbReference type="NCBI Taxonomy" id="33036"/>
    <lineage>
        <taxon>Bacteria</taxon>
        <taxon>Bacillati</taxon>
        <taxon>Bacillota</taxon>
        <taxon>Tissierellia</taxon>
        <taxon>Tissierellales</taxon>
        <taxon>Peptoniphilaceae</taxon>
        <taxon>Anaerococcus</taxon>
    </lineage>
</organism>
<comment type="caution">
    <text evidence="1">The sequence shown here is derived from an EMBL/GenBank/DDBJ whole genome shotgun (WGS) entry which is preliminary data.</text>
</comment>
<dbReference type="InterPro" id="IPR009711">
    <property type="entry name" value="UPF0473"/>
</dbReference>
<reference evidence="2" key="1">
    <citation type="submission" date="2016-01" db="EMBL/GenBank/DDBJ databases">
        <authorList>
            <person name="Mitreva M."/>
            <person name="Pepin K.H."/>
            <person name="Mihindukulasuriya K.A."/>
            <person name="Fulton R."/>
            <person name="Fronick C."/>
            <person name="O'Laughlin M."/>
            <person name="Miner T."/>
            <person name="Herter B."/>
            <person name="Rosa B.A."/>
            <person name="Cordes M."/>
            <person name="Tomlinson C."/>
            <person name="Wollam A."/>
            <person name="Palsikar V.B."/>
            <person name="Mardis E.R."/>
            <person name="Wilson R.K."/>
        </authorList>
    </citation>
    <scope>NUCLEOTIDE SEQUENCE [LARGE SCALE GENOMIC DNA]</scope>
    <source>
        <strain evidence="2">MJR8151</strain>
    </source>
</reference>
<dbReference type="PATRIC" id="fig|33036.3.peg.1346"/>
<name>A0A133KD82_9FIRM</name>
<keyword evidence="2" id="KW-1185">Reference proteome</keyword>
<dbReference type="AlphaFoldDB" id="A0A133KD82"/>
<dbReference type="RefSeq" id="WP_060929598.1">
    <property type="nucleotide sequence ID" value="NZ_KQ955281.1"/>
</dbReference>
<dbReference type="STRING" id="33036.HMPREF3200_01358"/>
<evidence type="ECO:0008006" key="3">
    <source>
        <dbReference type="Google" id="ProtNLM"/>
    </source>
</evidence>
<dbReference type="OrthoDB" id="9796509at2"/>
<dbReference type="EMBL" id="LRPM01000048">
    <property type="protein sequence ID" value="KWZ77538.1"/>
    <property type="molecule type" value="Genomic_DNA"/>
</dbReference>
<proteinExistence type="predicted"/>
<sequence length="118" mass="13980">MAEKFNLHGHEVEFGKNEGKAIIEIGFDDNTDQCYLIDIFTVDETDYVALLSSESSQVYLFYYNDSFDNDEINLEIIEDEEEMDEIFHLFSHYWDEEALDNLVEDYESDMDDEDMIDE</sequence>